<dbReference type="GO" id="GO:0005634">
    <property type="term" value="C:nucleus"/>
    <property type="evidence" value="ECO:0007669"/>
    <property type="project" value="UniProtKB-SubCell"/>
</dbReference>
<reference evidence="7 8" key="1">
    <citation type="journal article" date="2017" name="Mol. Biol. Evol.">
        <title>The 4-celled Tetrabaena socialis nuclear genome reveals the essential components for genetic control of cell number at the origin of multicellularity in the volvocine lineage.</title>
        <authorList>
            <person name="Featherston J."/>
            <person name="Arakaki Y."/>
            <person name="Hanschen E.R."/>
            <person name="Ferris P.J."/>
            <person name="Michod R.E."/>
            <person name="Olson B.J.S.C."/>
            <person name="Nozaki H."/>
            <person name="Durand P.M."/>
        </authorList>
    </citation>
    <scope>NUCLEOTIDE SEQUENCE [LARGE SCALE GENOMIC DNA]</scope>
    <source>
        <strain evidence="7 8">NIES-571</strain>
    </source>
</reference>
<dbReference type="Pfam" id="PF14811">
    <property type="entry name" value="TPD"/>
    <property type="match status" value="1"/>
</dbReference>
<evidence type="ECO:0000313" key="8">
    <source>
        <dbReference type="Proteomes" id="UP000236333"/>
    </source>
</evidence>
<name>A0A2J8AJJ0_9CHLO</name>
<proteinExistence type="predicted"/>
<sequence length="379" mass="40572">MSPEDYERLQALVSLPYGACPSATALRREFPTVKPETWLCIFGQEQQYKVIKSHHLHRASVFDYLTRYTAGEDVLQLSADVDFPPCMLFRRILEKLIDAPKQAVGEVLRNPDRLDAALCPGVPPDLLARMREDVVRCVHADSCYSPLSDVAKQVTGLEYELYLQQRLAEAGVPFWSEGELRQLGFHKTPDCKLKVPIAVRGRTGCEHIVCWVDSKATFGDHRTHVKQVEEQYCTYVNRYGPGMVIYWFGFVDDLNTDPQVLLCDDFPDAASIVKLAGTAGEQQQQQQQQQPAAGGAGAGAIGGLQQRPAGTAGGAAGGAALPRAAITSKLVVDTVGAQQEQQQQLGAAAGGGGGGGAGASVEVVGAREASGAGVAHLGG</sequence>
<dbReference type="AlphaFoldDB" id="A0A2J8AJJ0"/>
<dbReference type="PANTHER" id="PTHR31661:SF1">
    <property type="entry name" value="CDAN1-INTERACTING NUCLEASE 1"/>
    <property type="match status" value="1"/>
</dbReference>
<evidence type="ECO:0000313" key="7">
    <source>
        <dbReference type="EMBL" id="PNH12687.1"/>
    </source>
</evidence>
<dbReference type="InterPro" id="IPR029404">
    <property type="entry name" value="CDIN1"/>
</dbReference>
<comment type="caution">
    <text evidence="7">The sequence shown here is derived from an EMBL/GenBank/DDBJ whole genome shotgun (WGS) entry which is preliminary data.</text>
</comment>
<keyword evidence="4" id="KW-0539">Nucleus</keyword>
<dbReference type="PANTHER" id="PTHR31661">
    <property type="entry name" value="SIMILAR TO CDNA SEQUENCE BC052040"/>
    <property type="match status" value="1"/>
</dbReference>
<evidence type="ECO:0000256" key="6">
    <source>
        <dbReference type="SAM" id="MobiDB-lite"/>
    </source>
</evidence>
<keyword evidence="3" id="KW-0963">Cytoplasm</keyword>
<protein>
    <recommendedName>
        <fullName evidence="5">CDAN1-interacting nuclease 1</fullName>
    </recommendedName>
</protein>
<dbReference type="OrthoDB" id="1272at2759"/>
<feature type="compositionally biased region" description="Low complexity" evidence="6">
    <location>
        <begin position="281"/>
        <end position="293"/>
    </location>
</feature>
<dbReference type="GO" id="GO:0005737">
    <property type="term" value="C:cytoplasm"/>
    <property type="evidence" value="ECO:0007669"/>
    <property type="project" value="UniProtKB-SubCell"/>
</dbReference>
<evidence type="ECO:0000256" key="2">
    <source>
        <dbReference type="ARBA" id="ARBA00004496"/>
    </source>
</evidence>
<evidence type="ECO:0000256" key="3">
    <source>
        <dbReference type="ARBA" id="ARBA00022490"/>
    </source>
</evidence>
<evidence type="ECO:0000256" key="1">
    <source>
        <dbReference type="ARBA" id="ARBA00004123"/>
    </source>
</evidence>
<keyword evidence="8" id="KW-1185">Reference proteome</keyword>
<dbReference type="Proteomes" id="UP000236333">
    <property type="component" value="Unassembled WGS sequence"/>
</dbReference>
<evidence type="ECO:0000256" key="4">
    <source>
        <dbReference type="ARBA" id="ARBA00023242"/>
    </source>
</evidence>
<comment type="subcellular location">
    <subcellularLocation>
        <location evidence="2">Cytoplasm</location>
    </subcellularLocation>
    <subcellularLocation>
        <location evidence="1">Nucleus</location>
    </subcellularLocation>
</comment>
<organism evidence="7 8">
    <name type="scientific">Tetrabaena socialis</name>
    <dbReference type="NCBI Taxonomy" id="47790"/>
    <lineage>
        <taxon>Eukaryota</taxon>
        <taxon>Viridiplantae</taxon>
        <taxon>Chlorophyta</taxon>
        <taxon>core chlorophytes</taxon>
        <taxon>Chlorophyceae</taxon>
        <taxon>CS clade</taxon>
        <taxon>Chlamydomonadales</taxon>
        <taxon>Tetrabaenaceae</taxon>
        <taxon>Tetrabaena</taxon>
    </lineage>
</organism>
<evidence type="ECO:0000256" key="5">
    <source>
        <dbReference type="ARBA" id="ARBA00023480"/>
    </source>
</evidence>
<accession>A0A2J8AJJ0</accession>
<feature type="region of interest" description="Disordered" evidence="6">
    <location>
        <begin position="281"/>
        <end position="304"/>
    </location>
</feature>
<gene>
    <name evidence="7" type="ORF">TSOC_000386</name>
</gene>
<dbReference type="EMBL" id="PGGS01000005">
    <property type="protein sequence ID" value="PNH12687.1"/>
    <property type="molecule type" value="Genomic_DNA"/>
</dbReference>